<dbReference type="SUPFAM" id="SSF50891">
    <property type="entry name" value="Cyclophilin-like"/>
    <property type="match status" value="1"/>
</dbReference>
<accession>A0A417YDR8</accession>
<dbReference type="Proteomes" id="UP000285456">
    <property type="component" value="Unassembled WGS sequence"/>
</dbReference>
<dbReference type="NCBIfam" id="TIGR00724">
    <property type="entry name" value="urea_amlyse_rel"/>
    <property type="match status" value="1"/>
</dbReference>
<keyword evidence="5" id="KW-0808">Transferase</keyword>
<evidence type="ECO:0000313" key="5">
    <source>
        <dbReference type="EMBL" id="RHW30764.1"/>
    </source>
</evidence>
<sequence>MSNTIIEVVKPGLATSVQDLGRTGFQAFGVVVSGAMDSFALQVGNILVGNPREAAGIEIVIMGPELRILEDTVLAICGADLSPKLDGELLPVWKSFSVRKGQVITFGQPKDGAYAYIAVAGGIDTPVVMGSKSTYTKAAIGGFKGRYLQKGDHLASSPFSFSLKSVSGRGLSPTYVPNYKNVEKVRVILGPDQAAIAESSIEQFLSSSYKVSTQSDRMGYRLEGAELTHKHGADILSDAVLSGTIQVPASGQPIVLLADRQTTGGYTRIGTVISVDLPFVAQKYTGSELRFETVQVEEAQLLYVKRERLLRCLSLGAGVIG</sequence>
<keyword evidence="1" id="KW-0547">Nucleotide-binding</keyword>
<dbReference type="Pfam" id="PF02626">
    <property type="entry name" value="CT_A_B"/>
    <property type="match status" value="1"/>
</dbReference>
<evidence type="ECO:0000259" key="4">
    <source>
        <dbReference type="SMART" id="SM00797"/>
    </source>
</evidence>
<evidence type="ECO:0000313" key="6">
    <source>
        <dbReference type="Proteomes" id="UP000285456"/>
    </source>
</evidence>
<evidence type="ECO:0000256" key="2">
    <source>
        <dbReference type="ARBA" id="ARBA00022801"/>
    </source>
</evidence>
<reference evidence="5 6" key="1">
    <citation type="journal article" date="2007" name="Int. J. Syst. Evol. Microbiol.">
        <title>Oceanobacillus profundus sp. nov., isolated from a deep-sea sediment core.</title>
        <authorList>
            <person name="Kim Y.G."/>
            <person name="Choi D.H."/>
            <person name="Hyun S."/>
            <person name="Cho B.C."/>
        </authorList>
    </citation>
    <scope>NUCLEOTIDE SEQUENCE [LARGE SCALE GENOMIC DNA]</scope>
    <source>
        <strain evidence="5 6">DSM 18246</strain>
    </source>
</reference>
<keyword evidence="2" id="KW-0378">Hydrolase</keyword>
<dbReference type="PANTHER" id="PTHR43309">
    <property type="entry name" value="5-OXOPROLINASE SUBUNIT C"/>
    <property type="match status" value="1"/>
</dbReference>
<organism evidence="5 6">
    <name type="scientific">Oceanobacillus profundus</name>
    <dbReference type="NCBI Taxonomy" id="372463"/>
    <lineage>
        <taxon>Bacteria</taxon>
        <taxon>Bacillati</taxon>
        <taxon>Bacillota</taxon>
        <taxon>Bacilli</taxon>
        <taxon>Bacillales</taxon>
        <taxon>Bacillaceae</taxon>
        <taxon>Oceanobacillus</taxon>
    </lineage>
</organism>
<dbReference type="InterPro" id="IPR029000">
    <property type="entry name" value="Cyclophilin-like_dom_sf"/>
</dbReference>
<dbReference type="RefSeq" id="WP_118889776.1">
    <property type="nucleotide sequence ID" value="NZ_PHUT01000011.1"/>
</dbReference>
<dbReference type="AlphaFoldDB" id="A0A417YDR8"/>
<feature type="domain" description="Carboxyltransferase" evidence="4">
    <location>
        <begin position="27"/>
        <end position="309"/>
    </location>
</feature>
<dbReference type="OrthoDB" id="9782422at2"/>
<protein>
    <submittedName>
        <fullName evidence="5">Biotin-dependent carboxyltransferase</fullName>
    </submittedName>
</protein>
<keyword evidence="3" id="KW-0067">ATP-binding</keyword>
<dbReference type="InterPro" id="IPR052708">
    <property type="entry name" value="PxpC"/>
</dbReference>
<dbReference type="SMART" id="SM00797">
    <property type="entry name" value="AHS2"/>
    <property type="match status" value="1"/>
</dbReference>
<comment type="caution">
    <text evidence="5">The sequence shown here is derived from an EMBL/GenBank/DDBJ whole genome shotgun (WGS) entry which is preliminary data.</text>
</comment>
<dbReference type="Gene3D" id="2.40.100.10">
    <property type="entry name" value="Cyclophilin-like"/>
    <property type="match status" value="1"/>
</dbReference>
<evidence type="ECO:0000256" key="1">
    <source>
        <dbReference type="ARBA" id="ARBA00022741"/>
    </source>
</evidence>
<dbReference type="GO" id="GO:0016740">
    <property type="term" value="F:transferase activity"/>
    <property type="evidence" value="ECO:0007669"/>
    <property type="project" value="UniProtKB-KW"/>
</dbReference>
<proteinExistence type="predicted"/>
<dbReference type="GO" id="GO:0016787">
    <property type="term" value="F:hydrolase activity"/>
    <property type="evidence" value="ECO:0007669"/>
    <property type="project" value="UniProtKB-KW"/>
</dbReference>
<name>A0A417YDR8_9BACI</name>
<evidence type="ECO:0000256" key="3">
    <source>
        <dbReference type="ARBA" id="ARBA00022840"/>
    </source>
</evidence>
<dbReference type="PANTHER" id="PTHR43309:SF5">
    <property type="entry name" value="5-OXOPROLINASE SUBUNIT C"/>
    <property type="match status" value="1"/>
</dbReference>
<dbReference type="EMBL" id="QWEH01000011">
    <property type="protein sequence ID" value="RHW30764.1"/>
    <property type="molecule type" value="Genomic_DNA"/>
</dbReference>
<keyword evidence="6" id="KW-1185">Reference proteome</keyword>
<dbReference type="GO" id="GO:0005524">
    <property type="term" value="F:ATP binding"/>
    <property type="evidence" value="ECO:0007669"/>
    <property type="project" value="UniProtKB-KW"/>
</dbReference>
<dbReference type="InterPro" id="IPR003778">
    <property type="entry name" value="CT_A_B"/>
</dbReference>
<gene>
    <name evidence="5" type="ORF">D1B32_15145</name>
</gene>